<evidence type="ECO:0000313" key="2">
    <source>
        <dbReference type="Proteomes" id="UP000261905"/>
    </source>
</evidence>
<gene>
    <name evidence="1" type="ORF">DX130_04425</name>
</gene>
<dbReference type="AlphaFoldDB" id="A0A371PKK7"/>
<keyword evidence="2" id="KW-1185">Reference proteome</keyword>
<proteinExistence type="predicted"/>
<comment type="caution">
    <text evidence="1">The sequence shown here is derived from an EMBL/GenBank/DDBJ whole genome shotgun (WGS) entry which is preliminary data.</text>
</comment>
<dbReference type="Proteomes" id="UP000261905">
    <property type="component" value="Unassembled WGS sequence"/>
</dbReference>
<sequence>MAAPLISWYSSNNQSQVTQWQIGTVDAGSTSQDTTFLIWNNRGGNAVVSDAQGCTITTKDISGGDTGELVTERWIKVRVDSMSESSFTAIGGTTTKAIKAGGSAPAGIIRGTVNDGTIANAAANFAQVTAHATPSVTATAGNVDFLLRLSYTFV</sequence>
<name>A0A371PKK7_9BACL</name>
<accession>A0A371PKK7</accession>
<dbReference type="OrthoDB" id="2732048at2"/>
<protein>
    <submittedName>
        <fullName evidence="1">Uncharacterized protein</fullName>
    </submittedName>
</protein>
<dbReference type="EMBL" id="QUBQ01000001">
    <property type="protein sequence ID" value="REK76297.1"/>
    <property type="molecule type" value="Genomic_DNA"/>
</dbReference>
<dbReference type="RefSeq" id="WP_116043147.1">
    <property type="nucleotide sequence ID" value="NZ_QUBQ01000001.1"/>
</dbReference>
<reference evidence="1 2" key="1">
    <citation type="submission" date="2018-08" db="EMBL/GenBank/DDBJ databases">
        <title>Paenibacillus sp. M4BSY-1, whole genome shotgun sequence.</title>
        <authorList>
            <person name="Tuo L."/>
        </authorList>
    </citation>
    <scope>NUCLEOTIDE SEQUENCE [LARGE SCALE GENOMIC DNA]</scope>
    <source>
        <strain evidence="1 2">M4BSY-1</strain>
    </source>
</reference>
<evidence type="ECO:0000313" key="1">
    <source>
        <dbReference type="EMBL" id="REK76297.1"/>
    </source>
</evidence>
<organism evidence="1 2">
    <name type="scientific">Paenibacillus paeoniae</name>
    <dbReference type="NCBI Taxonomy" id="2292705"/>
    <lineage>
        <taxon>Bacteria</taxon>
        <taxon>Bacillati</taxon>
        <taxon>Bacillota</taxon>
        <taxon>Bacilli</taxon>
        <taxon>Bacillales</taxon>
        <taxon>Paenibacillaceae</taxon>
        <taxon>Paenibacillus</taxon>
    </lineage>
</organism>